<proteinExistence type="predicted"/>
<feature type="region of interest" description="Disordered" evidence="1">
    <location>
        <begin position="115"/>
        <end position="150"/>
    </location>
</feature>
<feature type="compositionally biased region" description="Basic and acidic residues" evidence="1">
    <location>
        <begin position="128"/>
        <end position="144"/>
    </location>
</feature>
<dbReference type="EMBL" id="CACVKT020003242">
    <property type="protein sequence ID" value="CAC5382533.1"/>
    <property type="molecule type" value="Genomic_DNA"/>
</dbReference>
<dbReference type="AlphaFoldDB" id="A0A6J8BFT7"/>
<dbReference type="OrthoDB" id="8962596at2759"/>
<evidence type="ECO:0000313" key="2">
    <source>
        <dbReference type="EMBL" id="CAC5382533.1"/>
    </source>
</evidence>
<feature type="compositionally biased region" description="Basic and acidic residues" evidence="1">
    <location>
        <begin position="30"/>
        <end position="48"/>
    </location>
</feature>
<sequence length="150" mass="16785">MNPTPNPKILKKNVQVATVHPVEQILSGQLEHKEKVGNGGKCDLEKRISSIRPEVSNNRPSYLQPLEDNPSKKKKLTENQRAALTSVIQTNADIFMEADGVLGQTTLFEHTIDTGQAKPIKLPPLQPNKHERDCRGRNREDVGARHNRAQ</sequence>
<evidence type="ECO:0000313" key="3">
    <source>
        <dbReference type="Proteomes" id="UP000507470"/>
    </source>
</evidence>
<evidence type="ECO:0000256" key="1">
    <source>
        <dbReference type="SAM" id="MobiDB-lite"/>
    </source>
</evidence>
<feature type="region of interest" description="Disordered" evidence="1">
    <location>
        <begin position="30"/>
        <end position="78"/>
    </location>
</feature>
<name>A0A6J8BFT7_MYTCO</name>
<keyword evidence="3" id="KW-1185">Reference proteome</keyword>
<gene>
    <name evidence="2" type="ORF">MCOR_18354</name>
</gene>
<organism evidence="2 3">
    <name type="scientific">Mytilus coruscus</name>
    <name type="common">Sea mussel</name>
    <dbReference type="NCBI Taxonomy" id="42192"/>
    <lineage>
        <taxon>Eukaryota</taxon>
        <taxon>Metazoa</taxon>
        <taxon>Spiralia</taxon>
        <taxon>Lophotrochozoa</taxon>
        <taxon>Mollusca</taxon>
        <taxon>Bivalvia</taxon>
        <taxon>Autobranchia</taxon>
        <taxon>Pteriomorphia</taxon>
        <taxon>Mytilida</taxon>
        <taxon>Mytiloidea</taxon>
        <taxon>Mytilidae</taxon>
        <taxon>Mytilinae</taxon>
        <taxon>Mytilus</taxon>
    </lineage>
</organism>
<reference evidence="2 3" key="1">
    <citation type="submission" date="2020-06" db="EMBL/GenBank/DDBJ databases">
        <authorList>
            <person name="Li R."/>
            <person name="Bekaert M."/>
        </authorList>
    </citation>
    <scope>NUCLEOTIDE SEQUENCE [LARGE SCALE GENOMIC DNA]</scope>
    <source>
        <strain evidence="3">wild</strain>
    </source>
</reference>
<accession>A0A6J8BFT7</accession>
<dbReference type="Proteomes" id="UP000507470">
    <property type="component" value="Unassembled WGS sequence"/>
</dbReference>
<protein>
    <submittedName>
        <fullName evidence="2">Uncharacterized protein</fullName>
    </submittedName>
</protein>